<accession>A0ABU8EQ42</accession>
<feature type="chain" id="PRO_5047102967" evidence="4">
    <location>
        <begin position="28"/>
        <end position="254"/>
    </location>
</feature>
<comment type="similarity">
    <text evidence="1">Belongs to the MlaA family.</text>
</comment>
<evidence type="ECO:0000256" key="2">
    <source>
        <dbReference type="ARBA" id="ARBA00022729"/>
    </source>
</evidence>
<feature type="signal peptide" evidence="4">
    <location>
        <begin position="1"/>
        <end position="27"/>
    </location>
</feature>
<evidence type="ECO:0000313" key="6">
    <source>
        <dbReference type="Proteomes" id="UP001382455"/>
    </source>
</evidence>
<dbReference type="PANTHER" id="PTHR30035">
    <property type="entry name" value="LIPOPROTEIN VACJ-RELATED"/>
    <property type="match status" value="1"/>
</dbReference>
<keyword evidence="5" id="KW-0449">Lipoprotein</keyword>
<keyword evidence="6" id="KW-1185">Reference proteome</keyword>
<sequence length="254" mass="27664">MLNQKIQSVFSLFAAVIVLLLAGCAQVPPEKDDPRDPLQSMNRPIYDFNMDVLDAYVLRPAAVGYSKVTPQPVRNGLVNATNNLDAPIDATNSLLQGKVSNSGVSVARFLVNSTVGIFGIFDVASEIGLVEEPEDFGQTLGVWGAGDGPYLMFPAYGPSTARNISGDVMDAFVLPSISLGTPATIGKWVIKVLEARASLIPQEALLNESLDPYLFMKDIYLQRQLYELHDGNPPLPKVEKTEEETANDDFFENL</sequence>
<dbReference type="InterPro" id="IPR007428">
    <property type="entry name" value="MlaA"/>
</dbReference>
<dbReference type="PANTHER" id="PTHR30035:SF3">
    <property type="entry name" value="INTERMEMBRANE PHOSPHOLIPID TRANSPORT SYSTEM LIPOPROTEIN MLAA"/>
    <property type="match status" value="1"/>
</dbReference>
<protein>
    <submittedName>
        <fullName evidence="5">VacJ family lipoprotein</fullName>
    </submittedName>
</protein>
<feature type="compositionally biased region" description="Acidic residues" evidence="3">
    <location>
        <begin position="241"/>
        <end position="254"/>
    </location>
</feature>
<dbReference type="PRINTS" id="PR01805">
    <property type="entry name" value="VACJLIPOPROT"/>
</dbReference>
<gene>
    <name evidence="5" type="ORF">WAE96_04660</name>
</gene>
<dbReference type="Pfam" id="PF04333">
    <property type="entry name" value="MlaA"/>
    <property type="match status" value="1"/>
</dbReference>
<organism evidence="5 6">
    <name type="scientific">Pseudoalteromonas spongiae</name>
    <dbReference type="NCBI Taxonomy" id="298657"/>
    <lineage>
        <taxon>Bacteria</taxon>
        <taxon>Pseudomonadati</taxon>
        <taxon>Pseudomonadota</taxon>
        <taxon>Gammaproteobacteria</taxon>
        <taxon>Alteromonadales</taxon>
        <taxon>Pseudoalteromonadaceae</taxon>
        <taxon>Pseudoalteromonas</taxon>
    </lineage>
</organism>
<evidence type="ECO:0000313" key="5">
    <source>
        <dbReference type="EMBL" id="MEI4549006.1"/>
    </source>
</evidence>
<evidence type="ECO:0000256" key="1">
    <source>
        <dbReference type="ARBA" id="ARBA00010634"/>
    </source>
</evidence>
<proteinExistence type="inferred from homology"/>
<evidence type="ECO:0000256" key="3">
    <source>
        <dbReference type="SAM" id="MobiDB-lite"/>
    </source>
</evidence>
<comment type="caution">
    <text evidence="5">The sequence shown here is derived from an EMBL/GenBank/DDBJ whole genome shotgun (WGS) entry which is preliminary data.</text>
</comment>
<dbReference type="Proteomes" id="UP001382455">
    <property type="component" value="Unassembled WGS sequence"/>
</dbReference>
<dbReference type="RefSeq" id="WP_234004675.1">
    <property type="nucleotide sequence ID" value="NZ_JBAWKS010000001.1"/>
</dbReference>
<name>A0ABU8EQ42_9GAMM</name>
<reference evidence="5 6" key="1">
    <citation type="submission" date="2023-12" db="EMBL/GenBank/DDBJ databases">
        <title>Friends and Foes: Symbiotic and Algicidal bacterial influence on Karenia brevis blooms.</title>
        <authorList>
            <person name="Fei C."/>
            <person name="Mohamed A.R."/>
            <person name="Booker A."/>
            <person name="Arshad M."/>
            <person name="Klass S."/>
            <person name="Ahn S."/>
            <person name="Gilbert P.M."/>
            <person name="Heil C.A."/>
            <person name="Martinez J.M."/>
            <person name="Amin S.A."/>
        </authorList>
    </citation>
    <scope>NUCLEOTIDE SEQUENCE [LARGE SCALE GENOMIC DNA]</scope>
    <source>
        <strain evidence="5 6">CE15</strain>
    </source>
</reference>
<dbReference type="EMBL" id="JBAWKS010000001">
    <property type="protein sequence ID" value="MEI4549006.1"/>
    <property type="molecule type" value="Genomic_DNA"/>
</dbReference>
<feature type="region of interest" description="Disordered" evidence="3">
    <location>
        <begin position="232"/>
        <end position="254"/>
    </location>
</feature>
<dbReference type="PROSITE" id="PS51257">
    <property type="entry name" value="PROKAR_LIPOPROTEIN"/>
    <property type="match status" value="1"/>
</dbReference>
<keyword evidence="2 4" id="KW-0732">Signal</keyword>
<evidence type="ECO:0000256" key="4">
    <source>
        <dbReference type="SAM" id="SignalP"/>
    </source>
</evidence>